<dbReference type="HOGENOM" id="CLU_2113492_0_0_1"/>
<protein>
    <submittedName>
        <fullName evidence="1">Putative polyprotein</fullName>
    </submittedName>
</protein>
<name>F0W6N7_9STRA</name>
<sequence length="115" mass="13181">MKQCNSIFEEGQDRQRLLHVVVLTYAASIASVTHKPNTFAEAVASKDSNTCLRGMKAELSSHIWNNSWNFVAFGTATRPIGRRWKIAKKRDENGRVIPYKARLIFFRMVPRNSLE</sequence>
<evidence type="ECO:0000313" key="1">
    <source>
        <dbReference type="EMBL" id="CCA16782.1"/>
    </source>
</evidence>
<reference evidence="1" key="2">
    <citation type="submission" date="2011-02" db="EMBL/GenBank/DDBJ databases">
        <authorList>
            <person name="MacLean D."/>
        </authorList>
    </citation>
    <scope>NUCLEOTIDE SEQUENCE</scope>
</reference>
<proteinExistence type="predicted"/>
<organism evidence="1">
    <name type="scientific">Albugo laibachii Nc14</name>
    <dbReference type="NCBI Taxonomy" id="890382"/>
    <lineage>
        <taxon>Eukaryota</taxon>
        <taxon>Sar</taxon>
        <taxon>Stramenopiles</taxon>
        <taxon>Oomycota</taxon>
        <taxon>Peronosporomycetes</taxon>
        <taxon>Albuginales</taxon>
        <taxon>Albuginaceae</taxon>
        <taxon>Albugo</taxon>
    </lineage>
</organism>
<reference evidence="1" key="1">
    <citation type="journal article" date="2011" name="PLoS Biol.">
        <title>Gene gain and loss during evolution of obligate parasitism in the white rust pathogen of Arabidopsis thaliana.</title>
        <authorList>
            <person name="Kemen E."/>
            <person name="Gardiner A."/>
            <person name="Schultz-Larsen T."/>
            <person name="Kemen A.C."/>
            <person name="Balmuth A.L."/>
            <person name="Robert-Seilaniantz A."/>
            <person name="Bailey K."/>
            <person name="Holub E."/>
            <person name="Studholme D.J."/>
            <person name="Maclean D."/>
            <person name="Jones J.D."/>
        </authorList>
    </citation>
    <scope>NUCLEOTIDE SEQUENCE</scope>
</reference>
<accession>F0W6N7</accession>
<gene>
    <name evidence="1" type="primary">AlNc14C25G2525</name>
    <name evidence="1" type="ORF">ALNC14_029250</name>
</gene>
<dbReference type="EMBL" id="FR824070">
    <property type="protein sequence ID" value="CCA16782.1"/>
    <property type="molecule type" value="Genomic_DNA"/>
</dbReference>
<dbReference type="AlphaFoldDB" id="F0W6N7"/>